<comment type="subcellular location">
    <subcellularLocation>
        <location evidence="1">Cell envelope</location>
    </subcellularLocation>
</comment>
<dbReference type="PANTHER" id="PTHR42953:SF1">
    <property type="entry name" value="METAL-BINDING PROTEIN HI_0362-RELATED"/>
    <property type="match status" value="1"/>
</dbReference>
<accession>A0A0R2IKT5</accession>
<evidence type="ECO:0000256" key="1">
    <source>
        <dbReference type="ARBA" id="ARBA00004196"/>
    </source>
</evidence>
<dbReference type="InterPro" id="IPR006127">
    <property type="entry name" value="ZnuA-like"/>
</dbReference>
<dbReference type="PRINTS" id="PR00690">
    <property type="entry name" value="ADHESNFAMILY"/>
</dbReference>
<keyword evidence="6" id="KW-0175">Coiled coil</keyword>
<feature type="coiled-coil region" evidence="6">
    <location>
        <begin position="167"/>
        <end position="194"/>
    </location>
</feature>
<dbReference type="Pfam" id="PF01297">
    <property type="entry name" value="ZnuA"/>
    <property type="match status" value="1"/>
</dbReference>
<dbReference type="GO" id="GO:0030313">
    <property type="term" value="C:cell envelope"/>
    <property type="evidence" value="ECO:0007669"/>
    <property type="project" value="UniProtKB-SubCell"/>
</dbReference>
<evidence type="ECO:0000256" key="4">
    <source>
        <dbReference type="ARBA" id="ARBA00022729"/>
    </source>
</evidence>
<proteinExistence type="inferred from homology"/>
<dbReference type="Gene3D" id="3.40.50.1980">
    <property type="entry name" value="Nitrogenase molybdenum iron protein domain"/>
    <property type="match status" value="2"/>
</dbReference>
<dbReference type="GO" id="GO:0030001">
    <property type="term" value="P:metal ion transport"/>
    <property type="evidence" value="ECO:0007669"/>
    <property type="project" value="InterPro"/>
</dbReference>
<gene>
    <name evidence="7" type="ORF">IV80_GL001867</name>
</gene>
<dbReference type="AlphaFoldDB" id="A0A0R2IKT5"/>
<name>A0A0R2IKT5_9LACO</name>
<evidence type="ECO:0000256" key="2">
    <source>
        <dbReference type="ARBA" id="ARBA00022448"/>
    </source>
</evidence>
<dbReference type="STRING" id="319652.IV80_GL001867"/>
<dbReference type="PATRIC" id="fig|319652.3.peg.1896"/>
<dbReference type="PANTHER" id="PTHR42953">
    <property type="entry name" value="HIGH-AFFINITY ZINC UPTAKE SYSTEM PROTEIN ZNUA-RELATED"/>
    <property type="match status" value="1"/>
</dbReference>
<keyword evidence="4" id="KW-0732">Signal</keyword>
<evidence type="ECO:0000256" key="5">
    <source>
        <dbReference type="RuleBase" id="RU003512"/>
    </source>
</evidence>
<evidence type="ECO:0000256" key="3">
    <source>
        <dbReference type="ARBA" id="ARBA00022723"/>
    </source>
</evidence>
<dbReference type="GO" id="GO:0007155">
    <property type="term" value="P:cell adhesion"/>
    <property type="evidence" value="ECO:0007669"/>
    <property type="project" value="InterPro"/>
</dbReference>
<comment type="similarity">
    <text evidence="5">Belongs to the bacterial solute-binding protein 9 family.</text>
</comment>
<keyword evidence="8" id="KW-1185">Reference proteome</keyword>
<evidence type="ECO:0000313" key="8">
    <source>
        <dbReference type="Proteomes" id="UP000051568"/>
    </source>
</evidence>
<reference evidence="7 8" key="1">
    <citation type="journal article" date="2015" name="Genome Announc.">
        <title>Expanding the biotechnology potential of lactobacilli through comparative genomics of 213 strains and associated genera.</title>
        <authorList>
            <person name="Sun Z."/>
            <person name="Harris H.M."/>
            <person name="McCann A."/>
            <person name="Guo C."/>
            <person name="Argimon S."/>
            <person name="Zhang W."/>
            <person name="Yang X."/>
            <person name="Jeffery I.B."/>
            <person name="Cooney J.C."/>
            <person name="Kagawa T.F."/>
            <person name="Liu W."/>
            <person name="Song Y."/>
            <person name="Salvetti E."/>
            <person name="Wrobel A."/>
            <person name="Rasinkangas P."/>
            <person name="Parkhill J."/>
            <person name="Rea M.C."/>
            <person name="O'Sullivan O."/>
            <person name="Ritari J."/>
            <person name="Douillard F.P."/>
            <person name="Paul Ross R."/>
            <person name="Yang R."/>
            <person name="Briner A.E."/>
            <person name="Felis G.E."/>
            <person name="de Vos W.M."/>
            <person name="Barrangou R."/>
            <person name="Klaenhammer T.R."/>
            <person name="Caufield P.W."/>
            <person name="Cui Y."/>
            <person name="Zhang H."/>
            <person name="O'Toole P.W."/>
        </authorList>
    </citation>
    <scope>NUCLEOTIDE SEQUENCE [LARGE SCALE GENOMIC DNA]</scope>
    <source>
        <strain evidence="7 8">DSM 17757</strain>
    </source>
</reference>
<keyword evidence="3" id="KW-0479">Metal-binding</keyword>
<dbReference type="PROSITE" id="PS51257">
    <property type="entry name" value="PROKAR_LIPOPROTEIN"/>
    <property type="match status" value="1"/>
</dbReference>
<dbReference type="EMBL" id="JQBR01000008">
    <property type="protein sequence ID" value="KRN65585.1"/>
    <property type="molecule type" value="Genomic_DNA"/>
</dbReference>
<keyword evidence="2 5" id="KW-0813">Transport</keyword>
<dbReference type="GO" id="GO:0046872">
    <property type="term" value="F:metal ion binding"/>
    <property type="evidence" value="ECO:0007669"/>
    <property type="project" value="UniProtKB-KW"/>
</dbReference>
<dbReference type="Proteomes" id="UP000051568">
    <property type="component" value="Unassembled WGS sequence"/>
</dbReference>
<dbReference type="SUPFAM" id="SSF53807">
    <property type="entry name" value="Helical backbone' metal receptor"/>
    <property type="match status" value="1"/>
</dbReference>
<protein>
    <submittedName>
        <fullName evidence="7">Abc transporter substrate binding protein</fullName>
    </submittedName>
</protein>
<organism evidence="7 8">
    <name type="scientific">Pediococcus cellicola</name>
    <dbReference type="NCBI Taxonomy" id="319652"/>
    <lineage>
        <taxon>Bacteria</taxon>
        <taxon>Bacillati</taxon>
        <taxon>Bacillota</taxon>
        <taxon>Bacilli</taxon>
        <taxon>Lactobacillales</taxon>
        <taxon>Lactobacillaceae</taxon>
        <taxon>Pediococcus</taxon>
    </lineage>
</organism>
<comment type="caution">
    <text evidence="7">The sequence shown here is derived from an EMBL/GenBank/DDBJ whole genome shotgun (WGS) entry which is preliminary data.</text>
</comment>
<dbReference type="InterPro" id="IPR006128">
    <property type="entry name" value="Lipoprotein_PsaA-like"/>
</dbReference>
<sequence>METLMRKLKGIYALVALIGVFFLLLTGCTPQKEKSDKLHIVTSLNFYGEAAEAVVGKYGTVDKIINGPNVDPHDFEPTTKTAKSVAKADVIVYNGLGYDSWMQRLVKADSEAGVTKINVGQAIMGKKLTDNPHVWYDYRTMPRLAYKLADTFAKKDPDHRKQYAKNAARYVKSLAKIETQIKQLKANRQESRVDVSEPVFDYALTKMGYRINNSHFALSVENGSDPTAKDIRQMQNDIKQRKIAFFVNNPQASDPVVKNMVKLAHKHQVPVLNVTETQPSNKTYLEWMTAQYAQVAKIQKKESKS</sequence>
<evidence type="ECO:0000256" key="6">
    <source>
        <dbReference type="SAM" id="Coils"/>
    </source>
</evidence>
<evidence type="ECO:0000313" key="7">
    <source>
        <dbReference type="EMBL" id="KRN65585.1"/>
    </source>
</evidence>
<dbReference type="InterPro" id="IPR050492">
    <property type="entry name" value="Bact_metal-bind_prot9"/>
</dbReference>